<dbReference type="AlphaFoldDB" id="A0A1G5DQK7"/>
<keyword evidence="4" id="KW-0233">DNA recombination</keyword>
<keyword evidence="9" id="KW-1185">Reference proteome</keyword>
<dbReference type="InterPro" id="IPR002104">
    <property type="entry name" value="Integrase_catalytic"/>
</dbReference>
<sequence>MACIGWEAQFKRLEGAYAPSTMRGYYADIRAFVNWCEEHGVSPFPAQVGLVCQFLDHQAAAGLAISSIRRRMYALRKAHNLLLYPDPTREEDVNLTFRRIRRASFARPAQAKGLTKDFLQQFLDGQPHTPWGLRNRTMLSLGYDLLTRRAELVALKDRDLEPRRDGTYRCVIRRSKADPFGNGRTAFCSRRSAALVAEWRAWRGPDVEWLFCPIYSGKAINRSLSPTTVKRLVKSAAARADLDPDMVAAFSGHSLRVGAAQDLLASGHDTAAIMRAGGWKSINVLGRYLENAEHNVWL</sequence>
<protein>
    <submittedName>
        <fullName evidence="8">Site-specific recombinase XerD</fullName>
    </submittedName>
</protein>
<dbReference type="InterPro" id="IPR044068">
    <property type="entry name" value="CB"/>
</dbReference>
<dbReference type="RefSeq" id="WP_175453235.1">
    <property type="nucleotide sequence ID" value="NZ_FMVT01000002.1"/>
</dbReference>
<dbReference type="InterPro" id="IPR004107">
    <property type="entry name" value="Integrase_SAM-like_N"/>
</dbReference>
<reference evidence="8 9" key="1">
    <citation type="submission" date="2016-10" db="EMBL/GenBank/DDBJ databases">
        <authorList>
            <person name="de Groot N.N."/>
        </authorList>
    </citation>
    <scope>NUCLEOTIDE SEQUENCE [LARGE SCALE GENOMIC DNA]</scope>
    <source>
        <strain evidence="8 9">CGMCC 1.8925</strain>
    </source>
</reference>
<dbReference type="PANTHER" id="PTHR30349:SF81">
    <property type="entry name" value="TYROSINE RECOMBINASE XERC"/>
    <property type="match status" value="1"/>
</dbReference>
<proteinExistence type="predicted"/>
<dbReference type="InterPro" id="IPR050090">
    <property type="entry name" value="Tyrosine_recombinase_XerCD"/>
</dbReference>
<feature type="domain" description="Tyr recombinase" evidence="6">
    <location>
        <begin position="109"/>
        <end position="298"/>
    </location>
</feature>
<evidence type="ECO:0000313" key="9">
    <source>
        <dbReference type="Proteomes" id="UP000199502"/>
    </source>
</evidence>
<evidence type="ECO:0000256" key="3">
    <source>
        <dbReference type="ARBA" id="ARBA00023125"/>
    </source>
</evidence>
<evidence type="ECO:0000256" key="1">
    <source>
        <dbReference type="ARBA" id="ARBA00022829"/>
    </source>
</evidence>
<accession>A0A1G5DQK7</accession>
<dbReference type="STRING" id="336292.SAMN05660710_00900"/>
<gene>
    <name evidence="8" type="ORF">SAMN05660710_00900</name>
</gene>
<evidence type="ECO:0000256" key="5">
    <source>
        <dbReference type="PROSITE-ProRule" id="PRU01248"/>
    </source>
</evidence>
<dbReference type="SUPFAM" id="SSF56349">
    <property type="entry name" value="DNA breaking-rejoining enzymes"/>
    <property type="match status" value="1"/>
</dbReference>
<evidence type="ECO:0000313" key="8">
    <source>
        <dbReference type="EMBL" id="SCY16975.1"/>
    </source>
</evidence>
<dbReference type="Pfam" id="PF00589">
    <property type="entry name" value="Phage_integrase"/>
    <property type="match status" value="1"/>
</dbReference>
<dbReference type="Gene3D" id="1.10.150.130">
    <property type="match status" value="1"/>
</dbReference>
<dbReference type="Proteomes" id="UP000199502">
    <property type="component" value="Unassembled WGS sequence"/>
</dbReference>
<evidence type="ECO:0000256" key="2">
    <source>
        <dbReference type="ARBA" id="ARBA00022908"/>
    </source>
</evidence>
<evidence type="ECO:0000256" key="4">
    <source>
        <dbReference type="ARBA" id="ARBA00023172"/>
    </source>
</evidence>
<evidence type="ECO:0000259" key="7">
    <source>
        <dbReference type="PROSITE" id="PS51900"/>
    </source>
</evidence>
<keyword evidence="1" id="KW-0159">Chromosome partition</keyword>
<feature type="domain" description="Core-binding (CB)" evidence="7">
    <location>
        <begin position="1"/>
        <end position="83"/>
    </location>
</feature>
<dbReference type="InterPro" id="IPR013762">
    <property type="entry name" value="Integrase-like_cat_sf"/>
</dbReference>
<dbReference type="Pfam" id="PF02899">
    <property type="entry name" value="Phage_int_SAM_1"/>
    <property type="match status" value="1"/>
</dbReference>
<organism evidence="8 9">
    <name type="scientific">Paracoccus tibetensis</name>
    <dbReference type="NCBI Taxonomy" id="336292"/>
    <lineage>
        <taxon>Bacteria</taxon>
        <taxon>Pseudomonadati</taxon>
        <taxon>Pseudomonadota</taxon>
        <taxon>Alphaproteobacteria</taxon>
        <taxon>Rhodobacterales</taxon>
        <taxon>Paracoccaceae</taxon>
        <taxon>Paracoccus</taxon>
    </lineage>
</organism>
<keyword evidence="3 5" id="KW-0238">DNA-binding</keyword>
<name>A0A1G5DQK7_9RHOB</name>
<keyword evidence="2" id="KW-0229">DNA integration</keyword>
<dbReference type="GO" id="GO:0006310">
    <property type="term" value="P:DNA recombination"/>
    <property type="evidence" value="ECO:0007669"/>
    <property type="project" value="UniProtKB-KW"/>
</dbReference>
<dbReference type="PROSITE" id="PS51900">
    <property type="entry name" value="CB"/>
    <property type="match status" value="1"/>
</dbReference>
<dbReference type="GO" id="GO:0003677">
    <property type="term" value="F:DNA binding"/>
    <property type="evidence" value="ECO:0007669"/>
    <property type="project" value="UniProtKB-UniRule"/>
</dbReference>
<dbReference type="GO" id="GO:0015074">
    <property type="term" value="P:DNA integration"/>
    <property type="evidence" value="ECO:0007669"/>
    <property type="project" value="UniProtKB-KW"/>
</dbReference>
<evidence type="ECO:0000259" key="6">
    <source>
        <dbReference type="PROSITE" id="PS51898"/>
    </source>
</evidence>
<dbReference type="SUPFAM" id="SSF47823">
    <property type="entry name" value="lambda integrase-like, N-terminal domain"/>
    <property type="match status" value="1"/>
</dbReference>
<dbReference type="PROSITE" id="PS51898">
    <property type="entry name" value="TYR_RECOMBINASE"/>
    <property type="match status" value="1"/>
</dbReference>
<dbReference type="InterPro" id="IPR010998">
    <property type="entry name" value="Integrase_recombinase_N"/>
</dbReference>
<dbReference type="EMBL" id="FMVT01000002">
    <property type="protein sequence ID" value="SCY16975.1"/>
    <property type="molecule type" value="Genomic_DNA"/>
</dbReference>
<dbReference type="PANTHER" id="PTHR30349">
    <property type="entry name" value="PHAGE INTEGRASE-RELATED"/>
    <property type="match status" value="1"/>
</dbReference>
<dbReference type="InterPro" id="IPR011010">
    <property type="entry name" value="DNA_brk_join_enz"/>
</dbReference>
<dbReference type="Gene3D" id="1.10.443.10">
    <property type="entry name" value="Intergrase catalytic core"/>
    <property type="match status" value="1"/>
</dbReference>
<dbReference type="GO" id="GO:0007059">
    <property type="term" value="P:chromosome segregation"/>
    <property type="evidence" value="ECO:0007669"/>
    <property type="project" value="UniProtKB-KW"/>
</dbReference>